<gene>
    <name evidence="1" type="ORF">LCGC14_0338010</name>
</gene>
<proteinExistence type="predicted"/>
<reference evidence="1" key="1">
    <citation type="journal article" date="2015" name="Nature">
        <title>Complex archaea that bridge the gap between prokaryotes and eukaryotes.</title>
        <authorList>
            <person name="Spang A."/>
            <person name="Saw J.H."/>
            <person name="Jorgensen S.L."/>
            <person name="Zaremba-Niedzwiedzka K."/>
            <person name="Martijn J."/>
            <person name="Lind A.E."/>
            <person name="van Eijk R."/>
            <person name="Schleper C."/>
            <person name="Guy L."/>
            <person name="Ettema T.J."/>
        </authorList>
    </citation>
    <scope>NUCLEOTIDE SEQUENCE</scope>
</reference>
<dbReference type="AlphaFoldDB" id="A0A0F9TXB5"/>
<comment type="caution">
    <text evidence="1">The sequence shown here is derived from an EMBL/GenBank/DDBJ whole genome shotgun (WGS) entry which is preliminary data.</text>
</comment>
<sequence>MDDLRDTIIQTAERVEHIQADMTEVKESFKIIGAKVVKQEVVSGNLVKRQDKHQELLEGHSDALSSMKWVPITLRMVVGSIVGMALWIVRQALTGE</sequence>
<name>A0A0F9TXB5_9ZZZZ</name>
<evidence type="ECO:0000313" key="1">
    <source>
        <dbReference type="EMBL" id="KKN79597.1"/>
    </source>
</evidence>
<accession>A0A0F9TXB5</accession>
<organism evidence="1">
    <name type="scientific">marine sediment metagenome</name>
    <dbReference type="NCBI Taxonomy" id="412755"/>
    <lineage>
        <taxon>unclassified sequences</taxon>
        <taxon>metagenomes</taxon>
        <taxon>ecological metagenomes</taxon>
    </lineage>
</organism>
<protein>
    <submittedName>
        <fullName evidence="1">Uncharacterized protein</fullName>
    </submittedName>
</protein>
<dbReference type="EMBL" id="LAZR01000244">
    <property type="protein sequence ID" value="KKN79597.1"/>
    <property type="molecule type" value="Genomic_DNA"/>
</dbReference>